<reference evidence="1 4" key="2">
    <citation type="submission" date="2018-11" db="EMBL/GenBank/DDBJ databases">
        <title>Proposal to divide the Flavobacteriaceae and reorganize its genera based on Amino Acid Identity values calculated from whole genome sequences.</title>
        <authorList>
            <person name="Nicholson A.C."/>
            <person name="Gulvik C.A."/>
            <person name="Whitney A.M."/>
            <person name="Humrighouse B.W."/>
            <person name="Bell M."/>
            <person name="Holmes B."/>
            <person name="Steigerwalt A.G."/>
            <person name="Villarma A."/>
            <person name="Sheth M."/>
            <person name="Batra D."/>
            <person name="Pryor J."/>
            <person name="Bernardet J.-F."/>
            <person name="Hugo C."/>
            <person name="Kampfer P."/>
            <person name="Newman J."/>
            <person name="McQuiston J.R."/>
        </authorList>
    </citation>
    <scope>NUCLEOTIDE SEQUENCE [LARGE SCALE GENOMIC DNA]</scope>
    <source>
        <strain evidence="1 4">KC_1864</strain>
    </source>
</reference>
<protein>
    <recommendedName>
        <fullName evidence="5">Bacteriocin</fullName>
    </recommendedName>
</protein>
<dbReference type="OrthoDB" id="1265535at2"/>
<dbReference type="Proteomes" id="UP000236262">
    <property type="component" value="Unassembled WGS sequence"/>
</dbReference>
<reference evidence="2 3" key="1">
    <citation type="submission" date="2018-01" db="EMBL/GenBank/DDBJ databases">
        <title>Draft genome sequences of Chryseobacterium lactis NCTC11390, Chryseobacterium oncorhynchi 701B-08, and Chryseobacterium viscerum 687B-08.</title>
        <authorList>
            <person name="Jeong J.-J."/>
            <person name="Lee Y.J."/>
            <person name="Park B."/>
            <person name="Choi I.-G."/>
            <person name="Kim K.D."/>
        </authorList>
    </citation>
    <scope>NUCLEOTIDE SEQUENCE [LARGE SCALE GENOMIC DNA]</scope>
    <source>
        <strain evidence="2 3">NCTC11390</strain>
    </source>
</reference>
<dbReference type="KEGG" id="clac:EG342_06960"/>
<dbReference type="Proteomes" id="UP000279972">
    <property type="component" value="Chromosome"/>
</dbReference>
<name>A0A3G6RP53_CHRLC</name>
<gene>
    <name evidence="2" type="ORF">C1637_03565</name>
    <name evidence="1" type="ORF">EG342_06960</name>
</gene>
<sequence>MRKKKIIRLEINKEEILNLSHDESQKILGGENGVLTVDYGADCPVTQPANCGTGYSEDCTEEGCQSFTENMQSCDCGPDVSSQCPSANYWTCNTIRT</sequence>
<dbReference type="EMBL" id="PPEH01000001">
    <property type="protein sequence ID" value="PNW15513.1"/>
    <property type="molecule type" value="Genomic_DNA"/>
</dbReference>
<dbReference type="RefSeq" id="WP_103289013.1">
    <property type="nucleotide sequence ID" value="NZ_CP033924.1"/>
</dbReference>
<dbReference type="AlphaFoldDB" id="A0A3G6RP53"/>
<evidence type="ECO:0000313" key="3">
    <source>
        <dbReference type="Proteomes" id="UP000236262"/>
    </source>
</evidence>
<evidence type="ECO:0000313" key="1">
    <source>
        <dbReference type="EMBL" id="AZA81664.1"/>
    </source>
</evidence>
<evidence type="ECO:0000313" key="2">
    <source>
        <dbReference type="EMBL" id="PNW15513.1"/>
    </source>
</evidence>
<dbReference type="EMBL" id="CP033924">
    <property type="protein sequence ID" value="AZA81664.1"/>
    <property type="molecule type" value="Genomic_DNA"/>
</dbReference>
<dbReference type="NCBIfam" id="NF038158">
    <property type="entry name" value="lant_leader_L1b"/>
    <property type="match status" value="1"/>
</dbReference>
<evidence type="ECO:0000313" key="4">
    <source>
        <dbReference type="Proteomes" id="UP000279972"/>
    </source>
</evidence>
<keyword evidence="4" id="KW-1185">Reference proteome</keyword>
<evidence type="ECO:0008006" key="5">
    <source>
        <dbReference type="Google" id="ProtNLM"/>
    </source>
</evidence>
<proteinExistence type="predicted"/>
<accession>A0A3G6RP53</accession>
<organism evidence="2 3">
    <name type="scientific">Chryseobacterium lactis</name>
    <dbReference type="NCBI Taxonomy" id="1241981"/>
    <lineage>
        <taxon>Bacteria</taxon>
        <taxon>Pseudomonadati</taxon>
        <taxon>Bacteroidota</taxon>
        <taxon>Flavobacteriia</taxon>
        <taxon>Flavobacteriales</taxon>
        <taxon>Weeksellaceae</taxon>
        <taxon>Chryseobacterium group</taxon>
        <taxon>Chryseobacterium</taxon>
    </lineage>
</organism>